<evidence type="ECO:0000313" key="4">
    <source>
        <dbReference type="EMBL" id="TQM95220.1"/>
    </source>
</evidence>
<comment type="caution">
    <text evidence="4">The sequence shown here is derived from an EMBL/GenBank/DDBJ whole genome shotgun (WGS) entry which is preliminary data.</text>
</comment>
<dbReference type="EMBL" id="VFPU01000001">
    <property type="protein sequence ID" value="TQM95220.1"/>
    <property type="molecule type" value="Genomic_DNA"/>
</dbReference>
<keyword evidence="1" id="KW-1133">Transmembrane helix</keyword>
<sequence>MAENTVNVSIPRRWIVGMHAAGALLGFGAAFVIGPLVTWLLGLAGDAPGPLRLAAGLPLVWAIPVLTLAGLGVGFWFAKEWQKENGTITTTPEGVTVHRAGSNRYVARERIGGVFTDGRDLIVTDSATNELLRVNTDKVLVDRLRDAFERFDYPWQGTRDPHDHAFATWVDGSGLLDARTHDLLRARQRALADKRPGAAEDARDELRNLGIAVRDRHDAQQYRVIGRGE</sequence>
<evidence type="ECO:0000259" key="2">
    <source>
        <dbReference type="Pfam" id="PF23493"/>
    </source>
</evidence>
<dbReference type="Pfam" id="PF23494">
    <property type="entry name" value="bPH_10"/>
    <property type="match status" value="1"/>
</dbReference>
<evidence type="ECO:0000313" key="5">
    <source>
        <dbReference type="Proteomes" id="UP000315133"/>
    </source>
</evidence>
<reference evidence="4 5" key="1">
    <citation type="submission" date="2019-06" db="EMBL/GenBank/DDBJ databases">
        <title>Sequencing the genomes of 1000 actinobacteria strains.</title>
        <authorList>
            <person name="Klenk H.-P."/>
        </authorList>
    </citation>
    <scope>NUCLEOTIDE SEQUENCE [LARGE SCALE GENOMIC DNA]</scope>
    <source>
        <strain evidence="4 5">DSM 12362</strain>
    </source>
</reference>
<keyword evidence="5" id="KW-1185">Reference proteome</keyword>
<accession>A0A543KJF9</accession>
<proteinExistence type="predicted"/>
<dbReference type="Proteomes" id="UP000315133">
    <property type="component" value="Unassembled WGS sequence"/>
</dbReference>
<dbReference type="AlphaFoldDB" id="A0A543KJF9"/>
<dbReference type="InterPro" id="IPR057798">
    <property type="entry name" value="PH_YqeB"/>
</dbReference>
<evidence type="ECO:0000259" key="3">
    <source>
        <dbReference type="Pfam" id="PF23494"/>
    </source>
</evidence>
<evidence type="ECO:0000256" key="1">
    <source>
        <dbReference type="SAM" id="Phobius"/>
    </source>
</evidence>
<name>A0A543KJF9_9MICO</name>
<dbReference type="Pfam" id="PF23493">
    <property type="entry name" value="CysS_C"/>
    <property type="match status" value="1"/>
</dbReference>
<feature type="transmembrane region" description="Helical" evidence="1">
    <location>
        <begin position="53"/>
        <end position="78"/>
    </location>
</feature>
<dbReference type="InterPro" id="IPR056411">
    <property type="entry name" value="CysS_C"/>
</dbReference>
<keyword evidence="1" id="KW-0472">Membrane</keyword>
<dbReference type="RefSeq" id="WP_141817004.1">
    <property type="nucleotide sequence ID" value="NZ_BAAAIL010000003.1"/>
</dbReference>
<protein>
    <submittedName>
        <fullName evidence="4">Uncharacterized protein</fullName>
    </submittedName>
</protein>
<feature type="domain" description="YqeB PH" evidence="3">
    <location>
        <begin position="7"/>
        <end position="156"/>
    </location>
</feature>
<feature type="transmembrane region" description="Helical" evidence="1">
    <location>
        <begin position="21"/>
        <end position="41"/>
    </location>
</feature>
<gene>
    <name evidence="4" type="ORF">FB476_0056</name>
</gene>
<dbReference type="OrthoDB" id="5145029at2"/>
<keyword evidence="1" id="KW-0812">Transmembrane</keyword>
<feature type="domain" description="Cysteinyl-tRNA ligase anticodon binding" evidence="2">
    <location>
        <begin position="176"/>
        <end position="223"/>
    </location>
</feature>
<organism evidence="4 5">
    <name type="scientific">Ornithinimicrobium humiphilum</name>
    <dbReference type="NCBI Taxonomy" id="125288"/>
    <lineage>
        <taxon>Bacteria</taxon>
        <taxon>Bacillati</taxon>
        <taxon>Actinomycetota</taxon>
        <taxon>Actinomycetes</taxon>
        <taxon>Micrococcales</taxon>
        <taxon>Ornithinimicrobiaceae</taxon>
        <taxon>Ornithinimicrobium</taxon>
    </lineage>
</organism>